<proteinExistence type="predicted"/>
<dbReference type="Proteomes" id="UP001295444">
    <property type="component" value="Chromosome 08"/>
</dbReference>
<dbReference type="AlphaFoldDB" id="A0AAD1SZY5"/>
<dbReference type="InterPro" id="IPR036691">
    <property type="entry name" value="Endo/exonu/phosph_ase_sf"/>
</dbReference>
<dbReference type="EMBL" id="OW240919">
    <property type="protein sequence ID" value="CAH2312027.1"/>
    <property type="molecule type" value="Genomic_DNA"/>
</dbReference>
<feature type="non-terminal residue" evidence="1">
    <location>
        <position position="85"/>
    </location>
</feature>
<reference evidence="1" key="1">
    <citation type="submission" date="2022-03" db="EMBL/GenBank/DDBJ databases">
        <authorList>
            <person name="Alioto T."/>
            <person name="Alioto T."/>
            <person name="Gomez Garrido J."/>
        </authorList>
    </citation>
    <scope>NUCLEOTIDE SEQUENCE</scope>
</reference>
<dbReference type="Gene3D" id="3.60.10.10">
    <property type="entry name" value="Endonuclease/exonuclease/phosphatase"/>
    <property type="match status" value="1"/>
</dbReference>
<keyword evidence="2" id="KW-1185">Reference proteome</keyword>
<dbReference type="SUPFAM" id="SSF56219">
    <property type="entry name" value="DNase I-like"/>
    <property type="match status" value="1"/>
</dbReference>
<accession>A0AAD1SZY5</accession>
<protein>
    <submittedName>
        <fullName evidence="1">Uncharacterized protein</fullName>
    </submittedName>
</protein>
<organism evidence="1 2">
    <name type="scientific">Pelobates cultripes</name>
    <name type="common">Western spadefoot toad</name>
    <dbReference type="NCBI Taxonomy" id="61616"/>
    <lineage>
        <taxon>Eukaryota</taxon>
        <taxon>Metazoa</taxon>
        <taxon>Chordata</taxon>
        <taxon>Craniata</taxon>
        <taxon>Vertebrata</taxon>
        <taxon>Euteleostomi</taxon>
        <taxon>Amphibia</taxon>
        <taxon>Batrachia</taxon>
        <taxon>Anura</taxon>
        <taxon>Pelobatoidea</taxon>
        <taxon>Pelobatidae</taxon>
        <taxon>Pelobates</taxon>
    </lineage>
</organism>
<sequence length="85" mass="9886">MAILINKKVPFIEKASMTNREGRYLFIKGTVAEHLYTFATLYAPNGKHYRYLKRTLHKLHSFAERVLIIEGDLNIAMDPIWDCST</sequence>
<evidence type="ECO:0000313" key="2">
    <source>
        <dbReference type="Proteomes" id="UP001295444"/>
    </source>
</evidence>
<name>A0AAD1SZY5_PELCU</name>
<gene>
    <name evidence="1" type="ORF">PECUL_23A045050</name>
</gene>
<evidence type="ECO:0000313" key="1">
    <source>
        <dbReference type="EMBL" id="CAH2312027.1"/>
    </source>
</evidence>